<accession>A0A699XH87</accession>
<feature type="compositionally biased region" description="Low complexity" evidence="1">
    <location>
        <begin position="14"/>
        <end position="25"/>
    </location>
</feature>
<gene>
    <name evidence="2" type="ORF">Tci_929307</name>
</gene>
<proteinExistence type="predicted"/>
<feature type="non-terminal residue" evidence="2">
    <location>
        <position position="1"/>
    </location>
</feature>
<feature type="compositionally biased region" description="Basic and acidic residues" evidence="1">
    <location>
        <begin position="1"/>
        <end position="11"/>
    </location>
</feature>
<dbReference type="EMBL" id="BKCJ011839895">
    <property type="protein sequence ID" value="GFD57338.1"/>
    <property type="molecule type" value="Genomic_DNA"/>
</dbReference>
<protein>
    <submittedName>
        <fullName evidence="2">Uncharacterized protein</fullName>
    </submittedName>
</protein>
<organism evidence="2">
    <name type="scientific">Tanacetum cinerariifolium</name>
    <name type="common">Dalmatian daisy</name>
    <name type="synonym">Chrysanthemum cinerariifolium</name>
    <dbReference type="NCBI Taxonomy" id="118510"/>
    <lineage>
        <taxon>Eukaryota</taxon>
        <taxon>Viridiplantae</taxon>
        <taxon>Streptophyta</taxon>
        <taxon>Embryophyta</taxon>
        <taxon>Tracheophyta</taxon>
        <taxon>Spermatophyta</taxon>
        <taxon>Magnoliopsida</taxon>
        <taxon>eudicotyledons</taxon>
        <taxon>Gunneridae</taxon>
        <taxon>Pentapetalae</taxon>
        <taxon>asterids</taxon>
        <taxon>campanulids</taxon>
        <taxon>Asterales</taxon>
        <taxon>Asteraceae</taxon>
        <taxon>Asteroideae</taxon>
        <taxon>Anthemideae</taxon>
        <taxon>Anthemidinae</taxon>
        <taxon>Tanacetum</taxon>
    </lineage>
</organism>
<name>A0A699XH87_TANCI</name>
<comment type="caution">
    <text evidence="2">The sequence shown here is derived from an EMBL/GenBank/DDBJ whole genome shotgun (WGS) entry which is preliminary data.</text>
</comment>
<evidence type="ECO:0000313" key="2">
    <source>
        <dbReference type="EMBL" id="GFD57338.1"/>
    </source>
</evidence>
<dbReference type="AlphaFoldDB" id="A0A699XH87"/>
<feature type="non-terminal residue" evidence="2">
    <location>
        <position position="60"/>
    </location>
</feature>
<feature type="compositionally biased region" description="Polar residues" evidence="1">
    <location>
        <begin position="39"/>
        <end position="54"/>
    </location>
</feature>
<feature type="region of interest" description="Disordered" evidence="1">
    <location>
        <begin position="1"/>
        <end position="60"/>
    </location>
</feature>
<reference evidence="2" key="1">
    <citation type="journal article" date="2019" name="Sci. Rep.">
        <title>Draft genome of Tanacetum cinerariifolium, the natural source of mosquito coil.</title>
        <authorList>
            <person name="Yamashiro T."/>
            <person name="Shiraishi A."/>
            <person name="Satake H."/>
            <person name="Nakayama K."/>
        </authorList>
    </citation>
    <scope>NUCLEOTIDE SEQUENCE</scope>
</reference>
<evidence type="ECO:0000256" key="1">
    <source>
        <dbReference type="SAM" id="MobiDB-lite"/>
    </source>
</evidence>
<sequence>EEEKKEKEVKPAKRPAAAVPKAAQVHAKKGKPNTPPKAKQNNTPQKGKSNTPQKTDGKKG</sequence>